<keyword evidence="2" id="KW-0067">ATP-binding</keyword>
<evidence type="ECO:0000313" key="5">
    <source>
        <dbReference type="Proteomes" id="UP000590749"/>
    </source>
</evidence>
<reference evidence="4 5" key="1">
    <citation type="submission" date="2020-08" db="EMBL/GenBank/DDBJ databases">
        <title>Genomic Encyclopedia of Type Strains, Phase III (KMG-III): the genomes of soil and plant-associated and newly described type strains.</title>
        <authorList>
            <person name="Whitman W."/>
        </authorList>
    </citation>
    <scope>NUCLEOTIDE SEQUENCE [LARGE SCALE GENOMIC DNA]</scope>
    <source>
        <strain evidence="4 5">CECT 3287</strain>
    </source>
</reference>
<gene>
    <name evidence="3" type="ORF">Aca07nite_15610</name>
    <name evidence="4" type="ORF">FHR83_000635</name>
</gene>
<comment type="caution">
    <text evidence="4">The sequence shown here is derived from an EMBL/GenBank/DDBJ whole genome shotgun (WGS) entry which is preliminary data.</text>
</comment>
<sequence>MFVFAASDKGGTGRSVTSSNLLYRSALQGNDVCYLDFDFGSPTAGAIFGIERAENGTTSGSGMHRFLLQEVYQPERIDVWTATDRRGIRDGQANTGRLVLLPGDVGGGDFPDRADLVGRCLELFLRLNEEFSLCMVDLSAGRNLAVEMVLKVTAMPEMQKITSRWLVFHRWTRQHVVAAGGLVNGPRGLLTIAEKSGHDRQQFANNLRYVRTAVIDPAPSTQSGLTAKQGIWLDECNRRLTRLAGEHQVGKNLLLGSVPLDPMLQWQEQLITDKDVVSGVANQETRNAFDLLARRLVDDSSWETL</sequence>
<evidence type="ECO:0000313" key="6">
    <source>
        <dbReference type="Proteomes" id="UP000645640"/>
    </source>
</evidence>
<evidence type="ECO:0000256" key="2">
    <source>
        <dbReference type="ARBA" id="ARBA00022840"/>
    </source>
</evidence>
<dbReference type="PANTHER" id="PTHR43384">
    <property type="entry name" value="SEPTUM SITE-DETERMINING PROTEIN MIND HOMOLOG, CHLOROPLASTIC-RELATED"/>
    <property type="match status" value="1"/>
</dbReference>
<dbReference type="GO" id="GO:0005524">
    <property type="term" value="F:ATP binding"/>
    <property type="evidence" value="ECO:0007669"/>
    <property type="project" value="UniProtKB-KW"/>
</dbReference>
<evidence type="ECO:0000313" key="4">
    <source>
        <dbReference type="EMBL" id="MBB3093001.1"/>
    </source>
</evidence>
<dbReference type="AlphaFoldDB" id="A0A7W5AB18"/>
<name>A0A7W5AB18_9ACTN</name>
<dbReference type="InterPro" id="IPR050625">
    <property type="entry name" value="ParA/MinD_ATPase"/>
</dbReference>
<dbReference type="RefSeq" id="WP_183216310.1">
    <property type="nucleotide sequence ID" value="NZ_BAAAGQ010000009.1"/>
</dbReference>
<dbReference type="PANTHER" id="PTHR43384:SF6">
    <property type="entry name" value="SEPTUM SITE-DETERMINING PROTEIN MIND HOMOLOG, CHLOROPLASTIC"/>
    <property type="match status" value="1"/>
</dbReference>
<reference evidence="3 6" key="2">
    <citation type="submission" date="2021-01" db="EMBL/GenBank/DDBJ databases">
        <title>Whole genome shotgun sequence of Actinoplanes capillaceus NBRC 16408.</title>
        <authorList>
            <person name="Komaki H."/>
            <person name="Tamura T."/>
        </authorList>
    </citation>
    <scope>NUCLEOTIDE SEQUENCE [LARGE SCALE GENOMIC DNA]</scope>
    <source>
        <strain evidence="3 6">NBRC 16408</strain>
    </source>
</reference>
<dbReference type="GO" id="GO:0003677">
    <property type="term" value="F:DNA binding"/>
    <property type="evidence" value="ECO:0007669"/>
    <property type="project" value="UniProtKB-KW"/>
</dbReference>
<keyword evidence="1" id="KW-0547">Nucleotide-binding</keyword>
<proteinExistence type="predicted"/>
<evidence type="ECO:0000313" key="3">
    <source>
        <dbReference type="EMBL" id="GID44286.1"/>
    </source>
</evidence>
<dbReference type="SUPFAM" id="SSF52540">
    <property type="entry name" value="P-loop containing nucleoside triphosphate hydrolases"/>
    <property type="match status" value="1"/>
</dbReference>
<dbReference type="Proteomes" id="UP000590749">
    <property type="component" value="Unassembled WGS sequence"/>
</dbReference>
<dbReference type="Gene3D" id="3.40.50.300">
    <property type="entry name" value="P-loop containing nucleotide triphosphate hydrolases"/>
    <property type="match status" value="1"/>
</dbReference>
<accession>A0A7W5AB18</accession>
<dbReference type="GO" id="GO:0016887">
    <property type="term" value="F:ATP hydrolysis activity"/>
    <property type="evidence" value="ECO:0007669"/>
    <property type="project" value="TreeGrafter"/>
</dbReference>
<keyword evidence="5" id="KW-1185">Reference proteome</keyword>
<dbReference type="EMBL" id="JACHXF010000001">
    <property type="protein sequence ID" value="MBB3093001.1"/>
    <property type="molecule type" value="Genomic_DNA"/>
</dbReference>
<dbReference type="EMBL" id="BOMF01000024">
    <property type="protein sequence ID" value="GID44286.1"/>
    <property type="molecule type" value="Genomic_DNA"/>
</dbReference>
<evidence type="ECO:0000256" key="1">
    <source>
        <dbReference type="ARBA" id="ARBA00022741"/>
    </source>
</evidence>
<keyword evidence="3" id="KW-0238">DNA-binding</keyword>
<organism evidence="4 5">
    <name type="scientific">Actinoplanes campanulatus</name>
    <dbReference type="NCBI Taxonomy" id="113559"/>
    <lineage>
        <taxon>Bacteria</taxon>
        <taxon>Bacillati</taxon>
        <taxon>Actinomycetota</taxon>
        <taxon>Actinomycetes</taxon>
        <taxon>Micromonosporales</taxon>
        <taxon>Micromonosporaceae</taxon>
        <taxon>Actinoplanes</taxon>
    </lineage>
</organism>
<dbReference type="InterPro" id="IPR027417">
    <property type="entry name" value="P-loop_NTPase"/>
</dbReference>
<dbReference type="GO" id="GO:0005829">
    <property type="term" value="C:cytosol"/>
    <property type="evidence" value="ECO:0007669"/>
    <property type="project" value="TreeGrafter"/>
</dbReference>
<dbReference type="GO" id="GO:0051782">
    <property type="term" value="P:negative regulation of cell division"/>
    <property type="evidence" value="ECO:0007669"/>
    <property type="project" value="TreeGrafter"/>
</dbReference>
<dbReference type="GO" id="GO:0009898">
    <property type="term" value="C:cytoplasmic side of plasma membrane"/>
    <property type="evidence" value="ECO:0007669"/>
    <property type="project" value="TreeGrafter"/>
</dbReference>
<dbReference type="NCBIfam" id="NF040564">
    <property type="entry name" value="SCO2523_fam"/>
    <property type="match status" value="1"/>
</dbReference>
<protein>
    <submittedName>
        <fullName evidence="3">DNA-binding protein</fullName>
    </submittedName>
</protein>